<dbReference type="PANTHER" id="PTHR47967:SF128">
    <property type="entry name" value="ASPARTIC PROTEINASE CDR1-LIKE"/>
    <property type="match status" value="1"/>
</dbReference>
<evidence type="ECO:0000313" key="6">
    <source>
        <dbReference type="EMBL" id="KAE9590514.1"/>
    </source>
</evidence>
<dbReference type="OrthoDB" id="771136at2759"/>
<dbReference type="InterPro" id="IPR021109">
    <property type="entry name" value="Peptidase_aspartic_dom_sf"/>
</dbReference>
<sequence>MKGVLHYAIIILFHLSIPSSAKPNGLIIDLIHRDSPLSPFYNSSLTNKEVLINAAMRSISRNNPHHFTEDGNKAGTVIIPNNGDYLMKIFIGTPPVESPAIADTCSDHIWVQHSQSCSFMKKHACIASTQCRKHLSLKDGSISQGDLAIDTISLGPNSGPLVTYPKTILRCGNVNIENLKSRKEGVIGLGGGPLSLVSQLGDGIGHIFSYCLLSYTKNITSKLKVGSESTMPQNVATITTPLVSKSPYTVKLESVSVENTKLKPPESLNMIIDSGTTLTYIAKSFYDSIEISVADAVEYDAVLTPPEPYKLCYELGSMDVVPSIKFHFHKFDMHLPKDNVFVNVGNNLCLSIVPTDGVSILGNSAQLNFKVEFDLKKNTVSFAHTDCTKE</sequence>
<evidence type="ECO:0000256" key="4">
    <source>
        <dbReference type="ARBA" id="ARBA00022801"/>
    </source>
</evidence>
<keyword evidence="7" id="KW-1185">Reference proteome</keyword>
<organism evidence="6 7">
    <name type="scientific">Lupinus albus</name>
    <name type="common">White lupine</name>
    <name type="synonym">Lupinus termis</name>
    <dbReference type="NCBI Taxonomy" id="3870"/>
    <lineage>
        <taxon>Eukaryota</taxon>
        <taxon>Viridiplantae</taxon>
        <taxon>Streptophyta</taxon>
        <taxon>Embryophyta</taxon>
        <taxon>Tracheophyta</taxon>
        <taxon>Spermatophyta</taxon>
        <taxon>Magnoliopsida</taxon>
        <taxon>eudicotyledons</taxon>
        <taxon>Gunneridae</taxon>
        <taxon>Pentapetalae</taxon>
        <taxon>rosids</taxon>
        <taxon>fabids</taxon>
        <taxon>Fabales</taxon>
        <taxon>Fabaceae</taxon>
        <taxon>Papilionoideae</taxon>
        <taxon>50 kb inversion clade</taxon>
        <taxon>genistoids sensu lato</taxon>
        <taxon>core genistoids</taxon>
        <taxon>Genisteae</taxon>
        <taxon>Lupinus</taxon>
    </lineage>
</organism>
<keyword evidence="2" id="KW-0645">Protease</keyword>
<dbReference type="CDD" id="cd05476">
    <property type="entry name" value="pepsin_A_like_plant"/>
    <property type="match status" value="1"/>
</dbReference>
<dbReference type="InterPro" id="IPR001969">
    <property type="entry name" value="Aspartic_peptidase_AS"/>
</dbReference>
<name>A0A6A5N263_LUPAL</name>
<keyword evidence="4" id="KW-0378">Hydrolase</keyword>
<gene>
    <name evidence="6" type="ORF">Lalb_Chr20g0108521</name>
</gene>
<dbReference type="GO" id="GO:0004190">
    <property type="term" value="F:aspartic-type endopeptidase activity"/>
    <property type="evidence" value="ECO:0007669"/>
    <property type="project" value="UniProtKB-KW"/>
</dbReference>
<evidence type="ECO:0000313" key="7">
    <source>
        <dbReference type="Proteomes" id="UP000447434"/>
    </source>
</evidence>
<dbReference type="EMBL" id="WOCE01000020">
    <property type="protein sequence ID" value="KAE9590514.1"/>
    <property type="molecule type" value="Genomic_DNA"/>
</dbReference>
<dbReference type="PROSITE" id="PS51767">
    <property type="entry name" value="PEPTIDASE_A1"/>
    <property type="match status" value="1"/>
</dbReference>
<keyword evidence="3" id="KW-0064">Aspartyl protease</keyword>
<dbReference type="InterPro" id="IPR033121">
    <property type="entry name" value="PEPTIDASE_A1"/>
</dbReference>
<comment type="similarity">
    <text evidence="1">Belongs to the peptidase A1 family.</text>
</comment>
<dbReference type="PROSITE" id="PS00141">
    <property type="entry name" value="ASP_PROTEASE"/>
    <property type="match status" value="1"/>
</dbReference>
<dbReference type="GO" id="GO:0006508">
    <property type="term" value="P:proteolysis"/>
    <property type="evidence" value="ECO:0007669"/>
    <property type="project" value="UniProtKB-KW"/>
</dbReference>
<dbReference type="Pfam" id="PF14543">
    <property type="entry name" value="TAXi_N"/>
    <property type="match status" value="1"/>
</dbReference>
<protein>
    <submittedName>
        <fullName evidence="6">Putative nepenthesin</fullName>
    </submittedName>
</protein>
<evidence type="ECO:0000256" key="1">
    <source>
        <dbReference type="ARBA" id="ARBA00007447"/>
    </source>
</evidence>
<reference evidence="7" key="1">
    <citation type="journal article" date="2020" name="Nat. Commun.">
        <title>Genome sequence of the cluster root forming white lupin.</title>
        <authorList>
            <person name="Hufnagel B."/>
            <person name="Marques A."/>
            <person name="Soriano A."/>
            <person name="Marques L."/>
            <person name="Divol F."/>
            <person name="Doumas P."/>
            <person name="Sallet E."/>
            <person name="Mancinotti D."/>
            <person name="Carrere S."/>
            <person name="Marande W."/>
            <person name="Arribat S."/>
            <person name="Keller J."/>
            <person name="Huneau C."/>
            <person name="Blein T."/>
            <person name="Aime D."/>
            <person name="Laguerre M."/>
            <person name="Taylor J."/>
            <person name="Schubert V."/>
            <person name="Nelson M."/>
            <person name="Geu-Flores F."/>
            <person name="Crespi M."/>
            <person name="Gallardo-Guerrero K."/>
            <person name="Delaux P.-M."/>
            <person name="Salse J."/>
            <person name="Berges H."/>
            <person name="Guyot R."/>
            <person name="Gouzy J."/>
            <person name="Peret B."/>
        </authorList>
    </citation>
    <scope>NUCLEOTIDE SEQUENCE [LARGE SCALE GENOMIC DNA]</scope>
    <source>
        <strain evidence="7">cv. Amiga</strain>
    </source>
</reference>
<dbReference type="InterPro" id="IPR032861">
    <property type="entry name" value="TAXi_N"/>
</dbReference>
<dbReference type="InterPro" id="IPR051708">
    <property type="entry name" value="Plant_Aspart_Prot_A1"/>
</dbReference>
<evidence type="ECO:0000256" key="5">
    <source>
        <dbReference type="ARBA" id="ARBA00023180"/>
    </source>
</evidence>
<proteinExistence type="inferred from homology"/>
<dbReference type="Gene3D" id="2.40.70.10">
    <property type="entry name" value="Acid Proteases"/>
    <property type="match status" value="2"/>
</dbReference>
<dbReference type="Pfam" id="PF14541">
    <property type="entry name" value="TAXi_C"/>
    <property type="match status" value="1"/>
</dbReference>
<dbReference type="PANTHER" id="PTHR47967">
    <property type="entry name" value="OS07G0603500 PROTEIN-RELATED"/>
    <property type="match status" value="1"/>
</dbReference>
<dbReference type="InterPro" id="IPR032799">
    <property type="entry name" value="TAXi_C"/>
</dbReference>
<dbReference type="InterPro" id="IPR034161">
    <property type="entry name" value="Pepsin-like_plant"/>
</dbReference>
<accession>A0A6A5N263</accession>
<evidence type="ECO:0000256" key="3">
    <source>
        <dbReference type="ARBA" id="ARBA00022750"/>
    </source>
</evidence>
<dbReference type="GO" id="GO:0005576">
    <property type="term" value="C:extracellular region"/>
    <property type="evidence" value="ECO:0007669"/>
    <property type="project" value="TreeGrafter"/>
</dbReference>
<dbReference type="SUPFAM" id="SSF50630">
    <property type="entry name" value="Acid proteases"/>
    <property type="match status" value="1"/>
</dbReference>
<evidence type="ECO:0000256" key="2">
    <source>
        <dbReference type="ARBA" id="ARBA00022670"/>
    </source>
</evidence>
<dbReference type="Proteomes" id="UP000447434">
    <property type="component" value="Chromosome 20"/>
</dbReference>
<comment type="caution">
    <text evidence="6">The sequence shown here is derived from an EMBL/GenBank/DDBJ whole genome shotgun (WGS) entry which is preliminary data.</text>
</comment>
<keyword evidence="5" id="KW-0325">Glycoprotein</keyword>
<dbReference type="AlphaFoldDB" id="A0A6A5N263"/>